<dbReference type="Pfam" id="PF03547">
    <property type="entry name" value="Mem_trans"/>
    <property type="match status" value="1"/>
</dbReference>
<evidence type="ECO:0000256" key="7">
    <source>
        <dbReference type="ARBA" id="ARBA00023136"/>
    </source>
</evidence>
<feature type="transmembrane region" description="Helical" evidence="8">
    <location>
        <begin position="289"/>
        <end position="307"/>
    </location>
</feature>
<keyword evidence="7 8" id="KW-0472">Membrane</keyword>
<evidence type="ECO:0000256" key="6">
    <source>
        <dbReference type="ARBA" id="ARBA00022989"/>
    </source>
</evidence>
<dbReference type="InterPro" id="IPR004776">
    <property type="entry name" value="Mem_transp_PIN-like"/>
</dbReference>
<dbReference type="GO" id="GO:0005886">
    <property type="term" value="C:plasma membrane"/>
    <property type="evidence" value="ECO:0007669"/>
    <property type="project" value="UniProtKB-SubCell"/>
</dbReference>
<reference evidence="9" key="1">
    <citation type="submission" date="2019-03" db="EMBL/GenBank/DDBJ databases">
        <authorList>
            <person name="Hao L."/>
        </authorList>
    </citation>
    <scope>NUCLEOTIDE SEQUENCE</scope>
</reference>
<feature type="transmembrane region" description="Helical" evidence="8">
    <location>
        <begin position="232"/>
        <end position="251"/>
    </location>
</feature>
<gene>
    <name evidence="9" type="ORF">SCFA_750023</name>
</gene>
<dbReference type="EMBL" id="CAADRM010000142">
    <property type="protein sequence ID" value="VFU17954.1"/>
    <property type="molecule type" value="Genomic_DNA"/>
</dbReference>
<dbReference type="PANTHER" id="PTHR36838:SF1">
    <property type="entry name" value="SLR1864 PROTEIN"/>
    <property type="match status" value="1"/>
</dbReference>
<accession>A0A485M7H6</accession>
<organism evidence="9">
    <name type="scientific">anaerobic digester metagenome</name>
    <dbReference type="NCBI Taxonomy" id="1263854"/>
    <lineage>
        <taxon>unclassified sequences</taxon>
        <taxon>metagenomes</taxon>
        <taxon>ecological metagenomes</taxon>
    </lineage>
</organism>
<keyword evidence="4" id="KW-1003">Cell membrane</keyword>
<feature type="transmembrane region" description="Helical" evidence="8">
    <location>
        <begin position="127"/>
        <end position="148"/>
    </location>
</feature>
<dbReference type="Gene3D" id="1.20.1530.20">
    <property type="match status" value="1"/>
</dbReference>
<evidence type="ECO:0000256" key="4">
    <source>
        <dbReference type="ARBA" id="ARBA00022475"/>
    </source>
</evidence>
<keyword evidence="3" id="KW-0813">Transport</keyword>
<feature type="transmembrane region" description="Helical" evidence="8">
    <location>
        <begin position="257"/>
        <end position="277"/>
    </location>
</feature>
<evidence type="ECO:0000256" key="2">
    <source>
        <dbReference type="ARBA" id="ARBA00010145"/>
    </source>
</evidence>
<evidence type="ECO:0000256" key="3">
    <source>
        <dbReference type="ARBA" id="ARBA00022448"/>
    </source>
</evidence>
<dbReference type="PANTHER" id="PTHR36838">
    <property type="entry name" value="AUXIN EFFLUX CARRIER FAMILY PROTEIN"/>
    <property type="match status" value="1"/>
</dbReference>
<evidence type="ECO:0000256" key="8">
    <source>
        <dbReference type="SAM" id="Phobius"/>
    </source>
</evidence>
<keyword evidence="6 8" id="KW-1133">Transmembrane helix</keyword>
<comment type="similarity">
    <text evidence="2">Belongs to the auxin efflux carrier (TC 2.A.69) family.</text>
</comment>
<dbReference type="AlphaFoldDB" id="A0A485M7H6"/>
<evidence type="ECO:0000256" key="5">
    <source>
        <dbReference type="ARBA" id="ARBA00022692"/>
    </source>
</evidence>
<feature type="transmembrane region" description="Helical" evidence="8">
    <location>
        <begin position="194"/>
        <end position="211"/>
    </location>
</feature>
<feature type="transmembrane region" description="Helical" evidence="8">
    <location>
        <begin position="160"/>
        <end position="182"/>
    </location>
</feature>
<evidence type="ECO:0000313" key="9">
    <source>
        <dbReference type="EMBL" id="VFU17954.1"/>
    </source>
</evidence>
<feature type="transmembrane region" description="Helical" evidence="8">
    <location>
        <begin position="98"/>
        <end position="121"/>
    </location>
</feature>
<evidence type="ECO:0000256" key="1">
    <source>
        <dbReference type="ARBA" id="ARBA00004651"/>
    </source>
</evidence>
<keyword evidence="5 8" id="KW-0812">Transmembrane</keyword>
<dbReference type="InterPro" id="IPR038770">
    <property type="entry name" value="Na+/solute_symporter_sf"/>
</dbReference>
<feature type="transmembrane region" description="Helical" evidence="8">
    <location>
        <begin position="62"/>
        <end position="86"/>
    </location>
</feature>
<name>A0A485M7H6_9ZZZZ</name>
<proteinExistence type="inferred from homology"/>
<dbReference type="GO" id="GO:0055085">
    <property type="term" value="P:transmembrane transport"/>
    <property type="evidence" value="ECO:0007669"/>
    <property type="project" value="InterPro"/>
</dbReference>
<feature type="transmembrane region" description="Helical" evidence="8">
    <location>
        <begin position="6"/>
        <end position="25"/>
    </location>
</feature>
<comment type="subcellular location">
    <subcellularLocation>
        <location evidence="1">Cell membrane</location>
        <topology evidence="1">Multi-pass membrane protein</topology>
    </subcellularLocation>
</comment>
<feature type="transmembrane region" description="Helical" evidence="8">
    <location>
        <begin position="37"/>
        <end position="56"/>
    </location>
</feature>
<sequence>MSPQARFILFQLMIIVPFLGGMALKRHISSARDLTRMLIRLNLILIEPLIVLWSIWGLSLDWNMAVLPFSGLLLVAAGMATGRLMLPGLRLSERSRATFLISSSIANHGFTMGAFLCFLFLGERGLGLAFLFLSYFMIYIFTVIFPYARSVSRPDGSMPGVTAYLLDIQNMPLAAVVSALVLQLFHVQRPGVDFPVNTLMMISIAVYYFSLGMSFETSRVFSFLRENVALSLNRFLILPAITLGVLAMVNLGEHVEAVIAIQSFMPVAIYSVVASVLFDLDKELASNLFVFNTLFFLLIVLPLLFVFKGPILGI</sequence>
<protein>
    <submittedName>
        <fullName evidence="9">Membrane transport protein</fullName>
    </submittedName>
</protein>